<keyword evidence="3" id="KW-0804">Transcription</keyword>
<keyword evidence="1" id="KW-0805">Transcription regulation</keyword>
<dbReference type="InterPro" id="IPR050109">
    <property type="entry name" value="HTH-type_TetR-like_transc_reg"/>
</dbReference>
<dbReference type="Pfam" id="PF02909">
    <property type="entry name" value="TetR_C_1"/>
    <property type="match status" value="1"/>
</dbReference>
<dbReference type="EMBL" id="JAASRO010000001">
    <property type="protein sequence ID" value="NIK56773.1"/>
    <property type="molecule type" value="Genomic_DNA"/>
</dbReference>
<dbReference type="PANTHER" id="PTHR30055">
    <property type="entry name" value="HTH-TYPE TRANSCRIPTIONAL REGULATOR RUTR"/>
    <property type="match status" value="1"/>
</dbReference>
<dbReference type="Pfam" id="PF00440">
    <property type="entry name" value="TetR_N"/>
    <property type="match status" value="1"/>
</dbReference>
<dbReference type="GO" id="GO:0045892">
    <property type="term" value="P:negative regulation of DNA-templated transcription"/>
    <property type="evidence" value="ECO:0007669"/>
    <property type="project" value="InterPro"/>
</dbReference>
<dbReference type="GO" id="GO:0000976">
    <property type="term" value="F:transcription cis-regulatory region binding"/>
    <property type="evidence" value="ECO:0007669"/>
    <property type="project" value="TreeGrafter"/>
</dbReference>
<dbReference type="InterPro" id="IPR004111">
    <property type="entry name" value="Repressor_TetR_C"/>
</dbReference>
<dbReference type="Gene3D" id="1.10.357.10">
    <property type="entry name" value="Tetracycline Repressor, domain 2"/>
    <property type="match status" value="1"/>
</dbReference>
<dbReference type="InterPro" id="IPR009057">
    <property type="entry name" value="Homeodomain-like_sf"/>
</dbReference>
<dbReference type="SUPFAM" id="SSF46785">
    <property type="entry name" value="Winged helix' DNA-binding domain"/>
    <property type="match status" value="1"/>
</dbReference>
<dbReference type="Gene3D" id="1.10.10.60">
    <property type="entry name" value="Homeodomain-like"/>
    <property type="match status" value="1"/>
</dbReference>
<sequence>MSAPYQVIAAELRRRIETGELRPGDRVPSTRALVRDFGVAMATATKALQTLQQERLVHAAPGVGTVVGPPPRARRTEAGSRDGDLSQDEVVRTGIAIADSDGLAALSMRRIATELGVSTMALYRYVGGKDALVARMVDAAIGEFPLGEVPEDWRDAVTLVARTHWAAYKKHLWLASAISLSRPQLVPRLLPHTDAVLRALRGFDKGAALSTIISLFAYVRGIALVMESEAQAEQDTGVTADEWATHQTDQLAVLIAAGNLTAFRELLADGFDFDYDLDQLFEFGLDIFLDGLAARLR</sequence>
<dbReference type="InterPro" id="IPR000524">
    <property type="entry name" value="Tscrpt_reg_HTH_GntR"/>
</dbReference>
<dbReference type="Gene3D" id="1.10.10.10">
    <property type="entry name" value="Winged helix-like DNA-binding domain superfamily/Winged helix DNA-binding domain"/>
    <property type="match status" value="1"/>
</dbReference>
<feature type="compositionally biased region" description="Basic and acidic residues" evidence="5">
    <location>
        <begin position="74"/>
        <end position="84"/>
    </location>
</feature>
<feature type="region of interest" description="Disordered" evidence="5">
    <location>
        <begin position="62"/>
        <end position="85"/>
    </location>
</feature>
<feature type="domain" description="HTH gntR-type" evidence="6">
    <location>
        <begin position="2"/>
        <end position="70"/>
    </location>
</feature>
<dbReference type="SUPFAM" id="SSF48498">
    <property type="entry name" value="Tetracyclin repressor-like, C-terminal domain"/>
    <property type="match status" value="1"/>
</dbReference>
<keyword evidence="9" id="KW-1185">Reference proteome</keyword>
<evidence type="ECO:0000259" key="6">
    <source>
        <dbReference type="PROSITE" id="PS50949"/>
    </source>
</evidence>
<dbReference type="SMART" id="SM00345">
    <property type="entry name" value="HTH_GNTR"/>
    <property type="match status" value="1"/>
</dbReference>
<dbReference type="PROSITE" id="PS50977">
    <property type="entry name" value="HTH_TETR_2"/>
    <property type="match status" value="1"/>
</dbReference>
<feature type="domain" description="HTH tetR-type" evidence="7">
    <location>
        <begin position="84"/>
        <end position="144"/>
    </location>
</feature>
<organism evidence="8 9">
    <name type="scientific">Kribbella shirazensis</name>
    <dbReference type="NCBI Taxonomy" id="1105143"/>
    <lineage>
        <taxon>Bacteria</taxon>
        <taxon>Bacillati</taxon>
        <taxon>Actinomycetota</taxon>
        <taxon>Actinomycetes</taxon>
        <taxon>Propionibacteriales</taxon>
        <taxon>Kribbellaceae</taxon>
        <taxon>Kribbella</taxon>
    </lineage>
</organism>
<dbReference type="InterPro" id="IPR036390">
    <property type="entry name" value="WH_DNA-bd_sf"/>
</dbReference>
<dbReference type="Proteomes" id="UP000555407">
    <property type="component" value="Unassembled WGS sequence"/>
</dbReference>
<dbReference type="InterPro" id="IPR036388">
    <property type="entry name" value="WH-like_DNA-bd_sf"/>
</dbReference>
<evidence type="ECO:0000259" key="7">
    <source>
        <dbReference type="PROSITE" id="PS50977"/>
    </source>
</evidence>
<proteinExistence type="predicted"/>
<gene>
    <name evidence="8" type="ORF">BJY22_002490</name>
</gene>
<evidence type="ECO:0000256" key="2">
    <source>
        <dbReference type="ARBA" id="ARBA00023125"/>
    </source>
</evidence>
<evidence type="ECO:0000256" key="5">
    <source>
        <dbReference type="SAM" id="MobiDB-lite"/>
    </source>
</evidence>
<dbReference type="InterPro" id="IPR001647">
    <property type="entry name" value="HTH_TetR"/>
</dbReference>
<dbReference type="SUPFAM" id="SSF46689">
    <property type="entry name" value="Homeodomain-like"/>
    <property type="match status" value="1"/>
</dbReference>
<evidence type="ECO:0000256" key="1">
    <source>
        <dbReference type="ARBA" id="ARBA00023015"/>
    </source>
</evidence>
<evidence type="ECO:0000256" key="3">
    <source>
        <dbReference type="ARBA" id="ARBA00023163"/>
    </source>
</evidence>
<evidence type="ECO:0000313" key="9">
    <source>
        <dbReference type="Proteomes" id="UP000555407"/>
    </source>
</evidence>
<dbReference type="CDD" id="cd07377">
    <property type="entry name" value="WHTH_GntR"/>
    <property type="match status" value="1"/>
</dbReference>
<name>A0A7X5V901_9ACTN</name>
<dbReference type="InterPro" id="IPR036271">
    <property type="entry name" value="Tet_transcr_reg_TetR-rel_C_sf"/>
</dbReference>
<comment type="caution">
    <text evidence="8">The sequence shown here is derived from an EMBL/GenBank/DDBJ whole genome shotgun (WGS) entry which is preliminary data.</text>
</comment>
<dbReference type="GO" id="GO:0003700">
    <property type="term" value="F:DNA-binding transcription factor activity"/>
    <property type="evidence" value="ECO:0007669"/>
    <property type="project" value="InterPro"/>
</dbReference>
<accession>A0A7X5V901</accession>
<feature type="DNA-binding region" description="H-T-H motif" evidence="4">
    <location>
        <begin position="107"/>
        <end position="126"/>
    </location>
</feature>
<keyword evidence="2 4" id="KW-0238">DNA-binding</keyword>
<protein>
    <submittedName>
        <fullName evidence="8">AcrR family transcriptional regulator</fullName>
    </submittedName>
</protein>
<evidence type="ECO:0000256" key="4">
    <source>
        <dbReference type="PROSITE-ProRule" id="PRU00335"/>
    </source>
</evidence>
<dbReference type="Pfam" id="PF00392">
    <property type="entry name" value="GntR"/>
    <property type="match status" value="1"/>
</dbReference>
<dbReference type="AlphaFoldDB" id="A0A7X5V901"/>
<evidence type="ECO:0000313" key="8">
    <source>
        <dbReference type="EMBL" id="NIK56773.1"/>
    </source>
</evidence>
<dbReference type="PROSITE" id="PS50949">
    <property type="entry name" value="HTH_GNTR"/>
    <property type="match status" value="1"/>
</dbReference>
<reference evidence="8 9" key="1">
    <citation type="submission" date="2020-03" db="EMBL/GenBank/DDBJ databases">
        <title>Sequencing the genomes of 1000 actinobacteria strains.</title>
        <authorList>
            <person name="Klenk H.-P."/>
        </authorList>
    </citation>
    <scope>NUCLEOTIDE SEQUENCE [LARGE SCALE GENOMIC DNA]</scope>
    <source>
        <strain evidence="8 9">DSM 45490</strain>
    </source>
</reference>
<dbReference type="PANTHER" id="PTHR30055:SF151">
    <property type="entry name" value="TRANSCRIPTIONAL REGULATORY PROTEIN"/>
    <property type="match status" value="1"/>
</dbReference>
<dbReference type="RefSeq" id="WP_167206357.1">
    <property type="nucleotide sequence ID" value="NZ_JAASRO010000001.1"/>
</dbReference>